<gene>
    <name evidence="2" type="ordered locus">AALP_Aa7g104100</name>
</gene>
<feature type="region of interest" description="Disordered" evidence="1">
    <location>
        <begin position="1"/>
        <end position="148"/>
    </location>
</feature>
<reference evidence="3" key="1">
    <citation type="journal article" date="2015" name="Nat. Plants">
        <title>Genome expansion of Arabis alpina linked with retrotransposition and reduced symmetric DNA methylation.</title>
        <authorList>
            <person name="Willing E.M."/>
            <person name="Rawat V."/>
            <person name="Mandakova T."/>
            <person name="Maumus F."/>
            <person name="James G.V."/>
            <person name="Nordstroem K.J."/>
            <person name="Becker C."/>
            <person name="Warthmann N."/>
            <person name="Chica C."/>
            <person name="Szarzynska B."/>
            <person name="Zytnicki M."/>
            <person name="Albani M.C."/>
            <person name="Kiefer C."/>
            <person name="Bergonzi S."/>
            <person name="Castaings L."/>
            <person name="Mateos J.L."/>
            <person name="Berns M.C."/>
            <person name="Bujdoso N."/>
            <person name="Piofczyk T."/>
            <person name="de Lorenzo L."/>
            <person name="Barrero-Sicilia C."/>
            <person name="Mateos I."/>
            <person name="Piednoel M."/>
            <person name="Hagmann J."/>
            <person name="Chen-Min-Tao R."/>
            <person name="Iglesias-Fernandez R."/>
            <person name="Schuster S.C."/>
            <person name="Alonso-Blanco C."/>
            <person name="Roudier F."/>
            <person name="Carbonero P."/>
            <person name="Paz-Ares J."/>
            <person name="Davis S.J."/>
            <person name="Pecinka A."/>
            <person name="Quesneville H."/>
            <person name="Colot V."/>
            <person name="Lysak M.A."/>
            <person name="Weigel D."/>
            <person name="Coupland G."/>
            <person name="Schneeberger K."/>
        </authorList>
    </citation>
    <scope>NUCLEOTIDE SEQUENCE [LARGE SCALE GENOMIC DNA]</scope>
    <source>
        <strain evidence="3">cv. Pajares</strain>
    </source>
</reference>
<feature type="compositionally biased region" description="Basic and acidic residues" evidence="1">
    <location>
        <begin position="277"/>
        <end position="294"/>
    </location>
</feature>
<evidence type="ECO:0000256" key="1">
    <source>
        <dbReference type="SAM" id="MobiDB-lite"/>
    </source>
</evidence>
<feature type="compositionally biased region" description="Polar residues" evidence="1">
    <location>
        <begin position="88"/>
        <end position="102"/>
    </location>
</feature>
<keyword evidence="3" id="KW-1185">Reference proteome</keyword>
<dbReference type="EMBL" id="CM002875">
    <property type="protein sequence ID" value="KFK29214.1"/>
    <property type="molecule type" value="Genomic_DNA"/>
</dbReference>
<evidence type="ECO:0000313" key="3">
    <source>
        <dbReference type="Proteomes" id="UP000029120"/>
    </source>
</evidence>
<dbReference type="AlphaFoldDB" id="A0A087GH62"/>
<accession>A0A087GH62</accession>
<organism evidence="2 3">
    <name type="scientific">Arabis alpina</name>
    <name type="common">Alpine rock-cress</name>
    <dbReference type="NCBI Taxonomy" id="50452"/>
    <lineage>
        <taxon>Eukaryota</taxon>
        <taxon>Viridiplantae</taxon>
        <taxon>Streptophyta</taxon>
        <taxon>Embryophyta</taxon>
        <taxon>Tracheophyta</taxon>
        <taxon>Spermatophyta</taxon>
        <taxon>Magnoliopsida</taxon>
        <taxon>eudicotyledons</taxon>
        <taxon>Gunneridae</taxon>
        <taxon>Pentapetalae</taxon>
        <taxon>rosids</taxon>
        <taxon>malvids</taxon>
        <taxon>Brassicales</taxon>
        <taxon>Brassicaceae</taxon>
        <taxon>Arabideae</taxon>
        <taxon>Arabis</taxon>
    </lineage>
</organism>
<name>A0A087GH62_ARAAL</name>
<feature type="compositionally biased region" description="Basic and acidic residues" evidence="1">
    <location>
        <begin position="312"/>
        <end position="372"/>
    </location>
</feature>
<sequence length="736" mass="80321">MSSDSSASVKLDRKRVRIDPNVTLARAPEHTFDASIPTGVPLVGLLDRGSSDASSPEMELPTHRPEASPPRETGPSAPRPALKDSTEEGSSYANPETISKGSEPSDRVETDDGTSGGDKGSLINFRNAEPKSPGPGLGHGIRLDDSNDVESTMHSSLIYALNPAGGWEVEPVKKKTPKDSVITLLQKNKDHIHHWPDFLSFQIARNYPRFSSGDFYIPLEDNSSDLPPDSNKKNSSSQKRKSSTPAKKKTKPAQTRPKESPMVKLNLDVVDSDEELELPRADRPAEREGLRPEKAPITLGRGKGMMGGLLSDSRRAEEARLEKERQKEESRRKLRDEEKKKKAEEAEVRMTKRVGEKGDKDKPSLEKKRSAKEALGSGNRVEKVARFNTTGLPVELDHMYTGAIVRAGDAEEQSSSPHDFVFDFRGGLNTQNSELVSESNRPKEARCKAEREAVKFKDLLDHSQQVNNNLIVERDVLISKVGALTSVLAEADEVKKGEVSRIEGEVSRIEGEVAELKSASKDAVARAVGEAKKRAKDKLWRSLEIMEERSRAQTEVDRLASLASQVVGVIRRMDKAAKEGVPTDAANKEKLEARLAAYTAEADQIVLPPIPEDSSDDEGVEPTRGLALDISSAESSEDEAERAEIDGRMTVAGKTHALTRAEIEEAVNGDTHDGMNQFELQGGDVEDVIEHAGTEELVVTETVDATTEAVDAATGEPIASLFSLPDPNPDEQPAFP</sequence>
<proteinExistence type="predicted"/>
<protein>
    <submittedName>
        <fullName evidence="2">Uncharacterized protein</fullName>
    </submittedName>
</protein>
<dbReference type="Proteomes" id="UP000029120">
    <property type="component" value="Chromosome 7"/>
</dbReference>
<feature type="compositionally biased region" description="Basic residues" evidence="1">
    <location>
        <begin position="238"/>
        <end position="251"/>
    </location>
</feature>
<evidence type="ECO:0000313" key="2">
    <source>
        <dbReference type="EMBL" id="KFK29214.1"/>
    </source>
</evidence>
<dbReference type="Gramene" id="KFK29214">
    <property type="protein sequence ID" value="KFK29214"/>
    <property type="gene ID" value="AALP_AA7G104100"/>
</dbReference>
<feature type="region of interest" description="Disordered" evidence="1">
    <location>
        <begin position="221"/>
        <end position="378"/>
    </location>
</feature>